<comment type="caution">
    <text evidence="2">The sequence shown here is derived from an EMBL/GenBank/DDBJ whole genome shotgun (WGS) entry which is preliminary data.</text>
</comment>
<dbReference type="InterPro" id="IPR000241">
    <property type="entry name" value="RlmKL-like_Mtase"/>
</dbReference>
<dbReference type="InterPro" id="IPR029063">
    <property type="entry name" value="SAM-dependent_MTases_sf"/>
</dbReference>
<dbReference type="Pfam" id="PF01170">
    <property type="entry name" value="UPF0020"/>
    <property type="match status" value="1"/>
</dbReference>
<name>A0A1G1Y408_9BACT</name>
<organism evidence="2 3">
    <name type="scientific">Candidatus Buchananbacteria bacterium RIFCSPHIGHO2_01_FULL_47_11b</name>
    <dbReference type="NCBI Taxonomy" id="1797537"/>
    <lineage>
        <taxon>Bacteria</taxon>
        <taxon>Candidatus Buchananiibacteriota</taxon>
    </lineage>
</organism>
<reference evidence="2 3" key="1">
    <citation type="journal article" date="2016" name="Nat. Commun.">
        <title>Thousands of microbial genomes shed light on interconnected biogeochemical processes in an aquifer system.</title>
        <authorList>
            <person name="Anantharaman K."/>
            <person name="Brown C.T."/>
            <person name="Hug L.A."/>
            <person name="Sharon I."/>
            <person name="Castelle C.J."/>
            <person name="Probst A.J."/>
            <person name="Thomas B.C."/>
            <person name="Singh A."/>
            <person name="Wilkins M.J."/>
            <person name="Karaoz U."/>
            <person name="Brodie E.L."/>
            <person name="Williams K.H."/>
            <person name="Hubbard S.S."/>
            <person name="Banfield J.F."/>
        </authorList>
    </citation>
    <scope>NUCLEOTIDE SEQUENCE [LARGE SCALE GENOMIC DNA]</scope>
</reference>
<gene>
    <name evidence="2" type="ORF">A2840_02365</name>
</gene>
<accession>A0A1G1Y408</accession>
<dbReference type="SUPFAM" id="SSF53335">
    <property type="entry name" value="S-adenosyl-L-methionine-dependent methyltransferases"/>
    <property type="match status" value="1"/>
</dbReference>
<dbReference type="GO" id="GO:0016423">
    <property type="term" value="F:tRNA (guanine) methyltransferase activity"/>
    <property type="evidence" value="ECO:0007669"/>
    <property type="project" value="TreeGrafter"/>
</dbReference>
<dbReference type="PANTHER" id="PTHR14911:SF13">
    <property type="entry name" value="TRNA (GUANINE(6)-N2)-METHYLTRANSFERASE THUMP3"/>
    <property type="match status" value="1"/>
</dbReference>
<sequence length="363" mass="40243">MRFIFILGQASKLSLAEIQSVLPQASVIDSSDAYAVIETDIADCQIFLNRLGGTIKIAKIINQPIAATTIAEQLSVNALGKVIFGISFYETKPTKIGMEVKRLLKEKKFSARLVTSREPQLSSVIVTKEKVREFLIIKNKYLAATCAVQDFADFSHRDYGRPTRDTKSGTLPPKLARMMVNLAAAKSNATILDPFCGSGTILQEALLLGFKKVIGTDISQKAVGDTKENIDWLISQYQLTPSRLTIEQLDVARLSTQLRSIDVIVTEPYLGPGLHGTETSQQIGKIIGELTSLYEISIEQFSTVLTKSGTVVMVVPEFRSNQQTIDVESLFTKVGMTVVSHRDLVYGRHDQYVWRRIVVARKK</sequence>
<evidence type="ECO:0000313" key="3">
    <source>
        <dbReference type="Proteomes" id="UP000178385"/>
    </source>
</evidence>
<dbReference type="Gene3D" id="3.40.50.150">
    <property type="entry name" value="Vaccinia Virus protein VP39"/>
    <property type="match status" value="1"/>
</dbReference>
<dbReference type="EMBL" id="MHIG01000017">
    <property type="protein sequence ID" value="OGY47028.1"/>
    <property type="molecule type" value="Genomic_DNA"/>
</dbReference>
<dbReference type="CDD" id="cd02440">
    <property type="entry name" value="AdoMet_MTases"/>
    <property type="match status" value="1"/>
</dbReference>
<feature type="domain" description="Ribosomal RNA large subunit methyltransferase K/L-like methyltransferase" evidence="1">
    <location>
        <begin position="165"/>
        <end position="326"/>
    </location>
</feature>
<protein>
    <recommendedName>
        <fullName evidence="1">Ribosomal RNA large subunit methyltransferase K/L-like methyltransferase domain-containing protein</fullName>
    </recommendedName>
</protein>
<dbReference type="PANTHER" id="PTHR14911">
    <property type="entry name" value="THUMP DOMAIN-CONTAINING"/>
    <property type="match status" value="1"/>
</dbReference>
<dbReference type="Proteomes" id="UP000178385">
    <property type="component" value="Unassembled WGS sequence"/>
</dbReference>
<evidence type="ECO:0000313" key="2">
    <source>
        <dbReference type="EMBL" id="OGY47028.1"/>
    </source>
</evidence>
<dbReference type="AlphaFoldDB" id="A0A1G1Y408"/>
<evidence type="ECO:0000259" key="1">
    <source>
        <dbReference type="Pfam" id="PF01170"/>
    </source>
</evidence>
<dbReference type="GO" id="GO:0030488">
    <property type="term" value="P:tRNA methylation"/>
    <property type="evidence" value="ECO:0007669"/>
    <property type="project" value="TreeGrafter"/>
</dbReference>
<proteinExistence type="predicted"/>